<evidence type="ECO:0000256" key="2">
    <source>
        <dbReference type="ARBA" id="ARBA00010290"/>
    </source>
</evidence>
<dbReference type="SMART" id="SM00178">
    <property type="entry name" value="SAR"/>
    <property type="match status" value="2"/>
</dbReference>
<evidence type="ECO:0000256" key="8">
    <source>
        <dbReference type="ARBA" id="ARBA00022927"/>
    </source>
</evidence>
<evidence type="ECO:0000256" key="14">
    <source>
        <dbReference type="PIRSR" id="PIRSR606689-2"/>
    </source>
</evidence>
<keyword evidence="14" id="KW-0479">Metal-binding</keyword>
<dbReference type="InterPro" id="IPR005225">
    <property type="entry name" value="Small_GTP-bd"/>
</dbReference>
<dbReference type="GO" id="GO:0005525">
    <property type="term" value="F:GTP binding"/>
    <property type="evidence" value="ECO:0007669"/>
    <property type="project" value="UniProtKB-KW"/>
</dbReference>
<comment type="caution">
    <text evidence="16">The sequence shown here is derived from an EMBL/GenBank/DDBJ whole genome shotgun (WGS) entry which is preliminary data.</text>
</comment>
<proteinExistence type="inferred from homology"/>
<protein>
    <recommendedName>
        <fullName evidence="3">small monomeric GTPase</fullName>
        <ecNumber evidence="3">3.6.5.2</ecNumber>
    </recommendedName>
</protein>
<dbReference type="AlphaFoldDB" id="A0A5N5SXS3"/>
<dbReference type="GO" id="GO:0030010">
    <property type="term" value="P:establishment of cell polarity"/>
    <property type="evidence" value="ECO:0007669"/>
    <property type="project" value="UniProtKB-ARBA"/>
</dbReference>
<dbReference type="GO" id="GO:0051649">
    <property type="term" value="P:establishment of localization in cell"/>
    <property type="evidence" value="ECO:0007669"/>
    <property type="project" value="UniProtKB-ARBA"/>
</dbReference>
<dbReference type="InterPro" id="IPR006689">
    <property type="entry name" value="Small_GTPase_ARF/SAR"/>
</dbReference>
<dbReference type="GO" id="GO:0003925">
    <property type="term" value="F:G protein activity"/>
    <property type="evidence" value="ECO:0007669"/>
    <property type="project" value="UniProtKB-EC"/>
</dbReference>
<dbReference type="OrthoDB" id="10484887at2759"/>
<dbReference type="CDD" id="cd00878">
    <property type="entry name" value="Arf_Arl"/>
    <property type="match status" value="1"/>
</dbReference>
<dbReference type="Gene3D" id="3.40.50.300">
    <property type="entry name" value="P-loop containing nucleotide triphosphate hydrolases"/>
    <property type="match status" value="2"/>
</dbReference>
<comment type="similarity">
    <text evidence="2">Belongs to the small GTPase superfamily. Arf family.</text>
</comment>
<evidence type="ECO:0000313" key="16">
    <source>
        <dbReference type="EMBL" id="KAB7499014.1"/>
    </source>
</evidence>
<dbReference type="SUPFAM" id="SSF52540">
    <property type="entry name" value="P-loop containing nucleoside triphosphate hydrolases"/>
    <property type="match status" value="2"/>
</dbReference>
<evidence type="ECO:0000256" key="10">
    <source>
        <dbReference type="ARBA" id="ARBA00023134"/>
    </source>
</evidence>
<keyword evidence="9" id="KW-0333">Golgi apparatus</keyword>
<evidence type="ECO:0000256" key="13">
    <source>
        <dbReference type="PIRSR" id="PIRSR606689-1"/>
    </source>
</evidence>
<sequence length="357" mass="40525">MEESLNKTDAEKTLINKTDMEETLNKKDEEETLNKTDTNCRILMVGLDKAGKTTILYYLKNGEIPTTIPTLGYNDEIISYKNRNFNVFDIGGLESIRALWKHYIFDKNFKALIYVIDCSEPSRLEEAKTELYKLLENDEAHSWPILVYANKQDLPEAVSPDAITEYFDLMSLGSRPWHVQPTCAINLTGVEEGFDWLASNINEKNIKMGWVLSKTDDLKKSNSHRTLLMGMNAESVYYKNLPLNLLDLSGREKVRPLWTCYYYSAKGIIYVVDSNDSSRLEEAKDELHSLLRFVELQNCPVLVYANKQDFPEAVSPDGVSDALDMMSLGSRPCHVQGSCAVEGIGVFEGLDWLVSNI</sequence>
<evidence type="ECO:0000256" key="15">
    <source>
        <dbReference type="SAM" id="MobiDB-lite"/>
    </source>
</evidence>
<dbReference type="Proteomes" id="UP000326759">
    <property type="component" value="Unassembled WGS sequence"/>
</dbReference>
<organism evidence="16 17">
    <name type="scientific">Armadillidium nasatum</name>
    <dbReference type="NCBI Taxonomy" id="96803"/>
    <lineage>
        <taxon>Eukaryota</taxon>
        <taxon>Metazoa</taxon>
        <taxon>Ecdysozoa</taxon>
        <taxon>Arthropoda</taxon>
        <taxon>Crustacea</taxon>
        <taxon>Multicrustacea</taxon>
        <taxon>Malacostraca</taxon>
        <taxon>Eumalacostraca</taxon>
        <taxon>Peracarida</taxon>
        <taxon>Isopoda</taxon>
        <taxon>Oniscidea</taxon>
        <taxon>Crinocheta</taxon>
        <taxon>Armadillidiidae</taxon>
        <taxon>Armadillidium</taxon>
    </lineage>
</organism>
<feature type="binding site" evidence="13">
    <location>
        <begin position="46"/>
        <end position="53"/>
    </location>
    <ligand>
        <name>GTP</name>
        <dbReference type="ChEBI" id="CHEBI:37565"/>
    </ligand>
</feature>
<evidence type="ECO:0000313" key="17">
    <source>
        <dbReference type="Proteomes" id="UP000326759"/>
    </source>
</evidence>
<evidence type="ECO:0000256" key="1">
    <source>
        <dbReference type="ARBA" id="ARBA00004444"/>
    </source>
</evidence>
<evidence type="ECO:0000256" key="11">
    <source>
        <dbReference type="ARBA" id="ARBA00023288"/>
    </source>
</evidence>
<keyword evidence="4" id="KW-0813">Transport</keyword>
<dbReference type="PRINTS" id="PR00328">
    <property type="entry name" value="SAR1GTPBP"/>
</dbReference>
<dbReference type="Pfam" id="PF00025">
    <property type="entry name" value="Arf"/>
    <property type="match status" value="2"/>
</dbReference>
<dbReference type="InterPro" id="IPR027417">
    <property type="entry name" value="P-loop_NTPase"/>
</dbReference>
<dbReference type="GO" id="GO:0046872">
    <property type="term" value="F:metal ion binding"/>
    <property type="evidence" value="ECO:0007669"/>
    <property type="project" value="UniProtKB-KW"/>
</dbReference>
<comment type="subcellular location">
    <subcellularLocation>
        <location evidence="1">Golgi apparatus membrane</location>
        <topology evidence="1">Lipid-anchor</topology>
        <orientation evidence="1">Cytoplasmic side</orientation>
    </subcellularLocation>
</comment>
<dbReference type="GO" id="GO:0015031">
    <property type="term" value="P:protein transport"/>
    <property type="evidence" value="ECO:0007669"/>
    <property type="project" value="UniProtKB-KW"/>
</dbReference>
<keyword evidence="6 13" id="KW-0547">Nucleotide-binding</keyword>
<gene>
    <name evidence="16" type="primary">ARF</name>
    <name evidence="16" type="ORF">Anas_06563</name>
</gene>
<reference evidence="16 17" key="1">
    <citation type="journal article" date="2019" name="PLoS Biol.">
        <title>Sex chromosomes control vertical transmission of feminizing Wolbachia symbionts in an isopod.</title>
        <authorList>
            <person name="Becking T."/>
            <person name="Chebbi M.A."/>
            <person name="Giraud I."/>
            <person name="Moumen B."/>
            <person name="Laverre T."/>
            <person name="Caubet Y."/>
            <person name="Peccoud J."/>
            <person name="Gilbert C."/>
            <person name="Cordaux R."/>
        </authorList>
    </citation>
    <scope>NUCLEOTIDE SEQUENCE [LARGE SCALE GENOMIC DNA]</scope>
    <source>
        <strain evidence="16">ANa2</strain>
        <tissue evidence="16">Whole body excluding digestive tract and cuticle</tissue>
    </source>
</reference>
<dbReference type="NCBIfam" id="TIGR00231">
    <property type="entry name" value="small_GTP"/>
    <property type="match status" value="1"/>
</dbReference>
<keyword evidence="10 13" id="KW-0342">GTP-binding</keyword>
<dbReference type="GO" id="GO:0000139">
    <property type="term" value="C:Golgi membrane"/>
    <property type="evidence" value="ECO:0007669"/>
    <property type="project" value="UniProtKB-SubCell"/>
</dbReference>
<dbReference type="FunFam" id="3.40.50.300:FF:003500">
    <property type="entry name" value="ADP-ribosylation factor 1"/>
    <property type="match status" value="1"/>
</dbReference>
<dbReference type="FunFam" id="3.40.50.300:FF:000412">
    <property type="entry name" value="ADP-ribosylation factor 1"/>
    <property type="match status" value="1"/>
</dbReference>
<feature type="binding site" evidence="13">
    <location>
        <position position="92"/>
    </location>
    <ligand>
        <name>GTP</name>
        <dbReference type="ChEBI" id="CHEBI:37565"/>
    </ligand>
</feature>
<feature type="binding site" evidence="13">
    <location>
        <begin position="150"/>
        <end position="153"/>
    </location>
    <ligand>
        <name>GTP</name>
        <dbReference type="ChEBI" id="CHEBI:37565"/>
    </ligand>
</feature>
<keyword evidence="5" id="KW-0519">Myristate</keyword>
<accession>A0A5N5SXS3</accession>
<evidence type="ECO:0000256" key="3">
    <source>
        <dbReference type="ARBA" id="ARBA00011984"/>
    </source>
</evidence>
<dbReference type="GO" id="GO:0016192">
    <property type="term" value="P:vesicle-mediated transport"/>
    <property type="evidence" value="ECO:0007669"/>
    <property type="project" value="UniProtKB-KW"/>
</dbReference>
<dbReference type="InterPro" id="IPR024156">
    <property type="entry name" value="Small_GTPase_ARF"/>
</dbReference>
<keyword evidence="17" id="KW-1185">Reference proteome</keyword>
<evidence type="ECO:0000256" key="5">
    <source>
        <dbReference type="ARBA" id="ARBA00022707"/>
    </source>
</evidence>
<keyword evidence="11" id="KW-0449">Lipoprotein</keyword>
<evidence type="ECO:0000256" key="12">
    <source>
        <dbReference type="ARBA" id="ARBA00048098"/>
    </source>
</evidence>
<evidence type="ECO:0000256" key="9">
    <source>
        <dbReference type="ARBA" id="ARBA00023034"/>
    </source>
</evidence>
<feature type="binding site" evidence="14">
    <location>
        <position position="70"/>
    </location>
    <ligand>
        <name>Mg(2+)</name>
        <dbReference type="ChEBI" id="CHEBI:18420"/>
    </ligand>
</feature>
<name>A0A5N5SXS3_9CRUS</name>
<evidence type="ECO:0000256" key="6">
    <source>
        <dbReference type="ARBA" id="ARBA00022741"/>
    </source>
</evidence>
<dbReference type="PROSITE" id="PS51417">
    <property type="entry name" value="ARF"/>
    <property type="match status" value="2"/>
</dbReference>
<dbReference type="EMBL" id="SEYY01018769">
    <property type="protein sequence ID" value="KAB7499014.1"/>
    <property type="molecule type" value="Genomic_DNA"/>
</dbReference>
<comment type="catalytic activity">
    <reaction evidence="12">
        <text>GTP + H2O = GDP + phosphate + H(+)</text>
        <dbReference type="Rhea" id="RHEA:19669"/>
        <dbReference type="ChEBI" id="CHEBI:15377"/>
        <dbReference type="ChEBI" id="CHEBI:15378"/>
        <dbReference type="ChEBI" id="CHEBI:37565"/>
        <dbReference type="ChEBI" id="CHEBI:43474"/>
        <dbReference type="ChEBI" id="CHEBI:58189"/>
        <dbReference type="EC" id="3.6.5.2"/>
    </reaction>
</comment>
<evidence type="ECO:0000256" key="4">
    <source>
        <dbReference type="ARBA" id="ARBA00022448"/>
    </source>
</evidence>
<feature type="region of interest" description="Disordered" evidence="15">
    <location>
        <begin position="1"/>
        <end position="28"/>
    </location>
</feature>
<keyword evidence="14" id="KW-0460">Magnesium</keyword>
<feature type="binding site" evidence="14">
    <location>
        <position position="53"/>
    </location>
    <ligand>
        <name>Mg(2+)</name>
        <dbReference type="ChEBI" id="CHEBI:18420"/>
    </ligand>
</feature>
<evidence type="ECO:0000256" key="7">
    <source>
        <dbReference type="ARBA" id="ARBA00022892"/>
    </source>
</evidence>
<keyword evidence="7" id="KW-0931">ER-Golgi transport</keyword>
<dbReference type="SMART" id="SM00177">
    <property type="entry name" value="ARF"/>
    <property type="match status" value="2"/>
</dbReference>
<dbReference type="EC" id="3.6.5.2" evidence="3"/>
<dbReference type="PANTHER" id="PTHR11711">
    <property type="entry name" value="ADP RIBOSYLATION FACTOR-RELATED"/>
    <property type="match status" value="1"/>
</dbReference>
<keyword evidence="8" id="KW-0653">Protein transport</keyword>